<evidence type="ECO:0000259" key="2">
    <source>
        <dbReference type="PROSITE" id="PS50404"/>
    </source>
</evidence>
<dbReference type="SFLD" id="SFLDG01151">
    <property type="entry name" value="Main.2:_Nu-like"/>
    <property type="match status" value="1"/>
</dbReference>
<dbReference type="PROSITE" id="PS50405">
    <property type="entry name" value="GST_CTER"/>
    <property type="match status" value="1"/>
</dbReference>
<dbReference type="InterPro" id="IPR004046">
    <property type="entry name" value="GST_C"/>
</dbReference>
<dbReference type="PANTHER" id="PTHR44051:SF19">
    <property type="entry name" value="DISULFIDE-BOND OXIDOREDUCTASE YFCG"/>
    <property type="match status" value="1"/>
</dbReference>
<dbReference type="SFLD" id="SFLDS00019">
    <property type="entry name" value="Glutathione_Transferase_(cytos"/>
    <property type="match status" value="1"/>
</dbReference>
<dbReference type="AlphaFoldDB" id="A0A937HZ92"/>
<dbReference type="FunFam" id="3.40.30.10:FF:000046">
    <property type="entry name" value="GSH-dependent disulfide bond oxidoreductase"/>
    <property type="match status" value="1"/>
</dbReference>
<dbReference type="CDD" id="cd03048">
    <property type="entry name" value="GST_N_Ure2p_like"/>
    <property type="match status" value="1"/>
</dbReference>
<dbReference type="InterPro" id="IPR036249">
    <property type="entry name" value="Thioredoxin-like_sf"/>
</dbReference>
<dbReference type="Proteomes" id="UP000744438">
    <property type="component" value="Unassembled WGS sequence"/>
</dbReference>
<comment type="caution">
    <text evidence="4">The sequence shown here is derived from an EMBL/GenBank/DDBJ whole genome shotgun (WGS) entry which is preliminary data.</text>
</comment>
<dbReference type="SUPFAM" id="SSF52833">
    <property type="entry name" value="Thioredoxin-like"/>
    <property type="match status" value="1"/>
</dbReference>
<dbReference type="Pfam" id="PF02798">
    <property type="entry name" value="GST_N"/>
    <property type="match status" value="1"/>
</dbReference>
<evidence type="ECO:0000313" key="5">
    <source>
        <dbReference type="Proteomes" id="UP000744438"/>
    </source>
</evidence>
<feature type="domain" description="GST C-terminal" evidence="3">
    <location>
        <begin position="90"/>
        <end position="227"/>
    </location>
</feature>
<name>A0A937HZ92_9GAMM</name>
<dbReference type="Pfam" id="PF00043">
    <property type="entry name" value="GST_C"/>
    <property type="match status" value="1"/>
</dbReference>
<dbReference type="PANTHER" id="PTHR44051">
    <property type="entry name" value="GLUTATHIONE S-TRANSFERASE-RELATED"/>
    <property type="match status" value="1"/>
</dbReference>
<evidence type="ECO:0000256" key="1">
    <source>
        <dbReference type="RuleBase" id="RU003494"/>
    </source>
</evidence>
<dbReference type="Gene3D" id="1.20.1050.10">
    <property type="match status" value="1"/>
</dbReference>
<protein>
    <submittedName>
        <fullName evidence="4">Glutathione S-transferase N-terminal domain-containing protein</fullName>
    </submittedName>
</protein>
<accession>A0A937HZ92</accession>
<organism evidence="4 5">
    <name type="scientific">SAR86 cluster bacterium</name>
    <dbReference type="NCBI Taxonomy" id="2030880"/>
    <lineage>
        <taxon>Bacteria</taxon>
        <taxon>Pseudomonadati</taxon>
        <taxon>Pseudomonadota</taxon>
        <taxon>Gammaproteobacteria</taxon>
        <taxon>SAR86 cluster</taxon>
    </lineage>
</organism>
<dbReference type="Gene3D" id="3.40.30.10">
    <property type="entry name" value="Glutaredoxin"/>
    <property type="match status" value="1"/>
</dbReference>
<dbReference type="InterPro" id="IPR004045">
    <property type="entry name" value="Glutathione_S-Trfase_N"/>
</dbReference>
<sequence length="244" mass="28091">MIDLYYAPTPNGWKISIMLEECEMDYQVIPVNLGKGDQFTPEFLKISPNNRMPVIVDHENIINGEPISIFESGAILMYLGEKAGKFFPQKSPEREKVLEWLFWQVGGLGPMAGQVSHFVNYAPNFPGDHSYSEERYKNEYDRLLGVMDRILNEREYLAGDYSIADMASFPWVTAYKRYEVDLDAFKNVRRWFDEIKSRPAVRKGIDVGKEARNFGEGISKESLKTMFKQDAKSIVEMAKKKESS</sequence>
<dbReference type="InterPro" id="IPR010987">
    <property type="entry name" value="Glutathione-S-Trfase_C-like"/>
</dbReference>
<dbReference type="InterPro" id="IPR036282">
    <property type="entry name" value="Glutathione-S-Trfase_C_sf"/>
</dbReference>
<feature type="domain" description="GST N-terminal" evidence="2">
    <location>
        <begin position="1"/>
        <end position="87"/>
    </location>
</feature>
<dbReference type="SUPFAM" id="SSF47616">
    <property type="entry name" value="GST C-terminal domain-like"/>
    <property type="match status" value="1"/>
</dbReference>
<reference evidence="4" key="1">
    <citation type="submission" date="2020-10" db="EMBL/GenBank/DDBJ databases">
        <title>Microbiome of the Black Sea water column analyzed by genome centric metagenomics.</title>
        <authorList>
            <person name="Cabello-Yeves P.J."/>
            <person name="Callieri C."/>
            <person name="Picazo A."/>
            <person name="Mehrshad M."/>
            <person name="Haro-Moreno J.M."/>
            <person name="Roda-Garcia J."/>
            <person name="Dzembekova N."/>
            <person name="Slabakova V."/>
            <person name="Slabakova N."/>
            <person name="Moncheva S."/>
            <person name="Rodriguez-Valera F."/>
        </authorList>
    </citation>
    <scope>NUCLEOTIDE SEQUENCE</scope>
    <source>
        <strain evidence="4">BS307-5m-G49</strain>
    </source>
</reference>
<dbReference type="EMBL" id="JADHQC010000002">
    <property type="protein sequence ID" value="MBL6811439.1"/>
    <property type="molecule type" value="Genomic_DNA"/>
</dbReference>
<evidence type="ECO:0000259" key="3">
    <source>
        <dbReference type="PROSITE" id="PS50405"/>
    </source>
</evidence>
<evidence type="ECO:0000313" key="4">
    <source>
        <dbReference type="EMBL" id="MBL6811439.1"/>
    </source>
</evidence>
<comment type="similarity">
    <text evidence="1">Belongs to the GST superfamily.</text>
</comment>
<gene>
    <name evidence="4" type="ORF">ISQ63_00990</name>
</gene>
<dbReference type="PROSITE" id="PS50404">
    <property type="entry name" value="GST_NTER"/>
    <property type="match status" value="1"/>
</dbReference>
<proteinExistence type="inferred from homology"/>
<dbReference type="InterPro" id="IPR040079">
    <property type="entry name" value="Glutathione_S-Trfase"/>
</dbReference>
<dbReference type="SFLD" id="SFLDG00358">
    <property type="entry name" value="Main_(cytGST)"/>
    <property type="match status" value="1"/>
</dbReference>